<dbReference type="EMBL" id="LNYR01000031">
    <property type="protein sequence ID" value="KTD47594.1"/>
    <property type="molecule type" value="Genomic_DNA"/>
</dbReference>
<dbReference type="PROSITE" id="PS50844">
    <property type="entry name" value="AFP_LIKE"/>
    <property type="match status" value="1"/>
</dbReference>
<dbReference type="AlphaFoldDB" id="A0A378KYG5"/>
<keyword evidence="4" id="KW-1185">Reference proteome</keyword>
<dbReference type="InterPro" id="IPR013132">
    <property type="entry name" value="PseI/NeuA/B-like_N"/>
</dbReference>
<dbReference type="Gene3D" id="3.90.1210.10">
    <property type="entry name" value="Antifreeze-like/N-acetylneuraminic acid synthase C-terminal domain"/>
    <property type="match status" value="1"/>
</dbReference>
<evidence type="ECO:0000313" key="2">
    <source>
        <dbReference type="EMBL" id="KTD47594.1"/>
    </source>
</evidence>
<dbReference type="InterPro" id="IPR013785">
    <property type="entry name" value="Aldolase_TIM"/>
</dbReference>
<reference evidence="3 5" key="2">
    <citation type="submission" date="2018-06" db="EMBL/GenBank/DDBJ databases">
        <authorList>
            <consortium name="Pathogen Informatics"/>
            <person name="Doyle S."/>
        </authorList>
    </citation>
    <scope>NUCLEOTIDE SEQUENCE [LARGE SCALE GENOMIC DNA]</scope>
    <source>
        <strain evidence="3 5">NCTC12376</strain>
    </source>
</reference>
<name>A0A378KYG5_9GAMM</name>
<protein>
    <submittedName>
        <fullName evidence="3">N-acetylneuraminic acid synthetase</fullName>
    </submittedName>
</protein>
<dbReference type="InterPro" id="IPR057736">
    <property type="entry name" value="SAF_PseI/NeuA/NeuB"/>
</dbReference>
<dbReference type="InterPro" id="IPR013974">
    <property type="entry name" value="SAF"/>
</dbReference>
<dbReference type="Proteomes" id="UP000254230">
    <property type="component" value="Unassembled WGS sequence"/>
</dbReference>
<proteinExistence type="predicted"/>
<evidence type="ECO:0000313" key="4">
    <source>
        <dbReference type="Proteomes" id="UP000054639"/>
    </source>
</evidence>
<evidence type="ECO:0000313" key="3">
    <source>
        <dbReference type="EMBL" id="STY18651.1"/>
    </source>
</evidence>
<dbReference type="Pfam" id="PF08666">
    <property type="entry name" value="SAF"/>
    <property type="match status" value="1"/>
</dbReference>
<dbReference type="Gene3D" id="3.20.20.70">
    <property type="entry name" value="Aldolase class I"/>
    <property type="match status" value="1"/>
</dbReference>
<dbReference type="InterPro" id="IPR006190">
    <property type="entry name" value="SAF_AFP_Neu5Ac"/>
</dbReference>
<gene>
    <name evidence="3" type="primary">spsE_2</name>
    <name evidence="2" type="ORF">Lqua_1987</name>
    <name evidence="3" type="ORF">NCTC12376_02472</name>
</gene>
<dbReference type="EMBL" id="UGOW01000001">
    <property type="protein sequence ID" value="STY18651.1"/>
    <property type="molecule type" value="Genomic_DNA"/>
</dbReference>
<reference evidence="2 4" key="1">
    <citation type="submission" date="2015-11" db="EMBL/GenBank/DDBJ databases">
        <title>Genomic analysis of 38 Legionella species identifies large and diverse effector repertoires.</title>
        <authorList>
            <person name="Burstein D."/>
            <person name="Amaro F."/>
            <person name="Zusman T."/>
            <person name="Lifshitz Z."/>
            <person name="Cohen O."/>
            <person name="Gilbert J.A."/>
            <person name="Pupko T."/>
            <person name="Shuman H.A."/>
            <person name="Segal G."/>
        </authorList>
    </citation>
    <scope>NUCLEOTIDE SEQUENCE [LARGE SCALE GENOMIC DNA]</scope>
    <source>
        <strain evidence="2 4">ATCC 49507</strain>
    </source>
</reference>
<dbReference type="GO" id="GO:0016051">
    <property type="term" value="P:carbohydrate biosynthetic process"/>
    <property type="evidence" value="ECO:0007669"/>
    <property type="project" value="InterPro"/>
</dbReference>
<dbReference type="NCBIfam" id="TIGR03569">
    <property type="entry name" value="NeuB_NnaB"/>
    <property type="match status" value="1"/>
</dbReference>
<dbReference type="OrthoDB" id="9781701at2"/>
<evidence type="ECO:0000313" key="5">
    <source>
        <dbReference type="Proteomes" id="UP000254230"/>
    </source>
</evidence>
<accession>A0A378KYG5</accession>
<dbReference type="Pfam" id="PF03102">
    <property type="entry name" value="NeuB"/>
    <property type="match status" value="1"/>
</dbReference>
<sequence>MSCFIIAEAGVNHNGDIQLAKDLVYAAKEAGADAVKFQTFKADTLVNKTVGKAEYQKNNAPDSSTQYEMLKALELSEDDHYLLSELSQSIGIEFMSTGFDHQTIDFLVSLGVRRLKIPSGEITNIPYLHHCASKKLPLIISTGMCDLDEVRAAIETVKPYFGKDFAQSLVLLHCTSNYPAAFSDVNLKAMQTLAEEFNLPVGYSDHTLGILVPTLAIGMGACVIEKHFTMDKSLSGPDHLASMSPDELKTLVSSIRDAESALGNGVKKPSENEIPIRALVRRSVTLKHDLLKGDQINSEDLILLRPGTGISPSELPNVVGARLSVNLPAGSTLLWEHIDA</sequence>
<dbReference type="Proteomes" id="UP000054639">
    <property type="component" value="Unassembled WGS sequence"/>
</dbReference>
<organism evidence="3 5">
    <name type="scientific">Legionella quateirensis</name>
    <dbReference type="NCBI Taxonomy" id="45072"/>
    <lineage>
        <taxon>Bacteria</taxon>
        <taxon>Pseudomonadati</taxon>
        <taxon>Pseudomonadota</taxon>
        <taxon>Gammaproteobacteria</taxon>
        <taxon>Legionellales</taxon>
        <taxon>Legionellaceae</taxon>
        <taxon>Legionella</taxon>
    </lineage>
</organism>
<dbReference type="InterPro" id="IPR036732">
    <property type="entry name" value="AFP_Neu5c_C_sf"/>
</dbReference>
<dbReference type="SMART" id="SM00858">
    <property type="entry name" value="SAF"/>
    <property type="match status" value="1"/>
</dbReference>
<dbReference type="CDD" id="cd11615">
    <property type="entry name" value="SAF_NeuB_like"/>
    <property type="match status" value="1"/>
</dbReference>
<dbReference type="InterPro" id="IPR051690">
    <property type="entry name" value="PseI-like"/>
</dbReference>
<evidence type="ECO:0000259" key="1">
    <source>
        <dbReference type="PROSITE" id="PS50844"/>
    </source>
</evidence>
<feature type="domain" description="AFP-like" evidence="1">
    <location>
        <begin position="283"/>
        <end position="340"/>
    </location>
</feature>
<dbReference type="InterPro" id="IPR020007">
    <property type="entry name" value="NeuB/NeuA"/>
</dbReference>
<dbReference type="GO" id="GO:0047444">
    <property type="term" value="F:N-acylneuraminate-9-phosphate synthase activity"/>
    <property type="evidence" value="ECO:0007669"/>
    <property type="project" value="TreeGrafter"/>
</dbReference>
<dbReference type="SUPFAM" id="SSF51569">
    <property type="entry name" value="Aldolase"/>
    <property type="match status" value="1"/>
</dbReference>
<dbReference type="RefSeq" id="WP_058474146.1">
    <property type="nucleotide sequence ID" value="NZ_CAAAIL010000001.1"/>
</dbReference>
<dbReference type="SUPFAM" id="SSF51269">
    <property type="entry name" value="AFP III-like domain"/>
    <property type="match status" value="1"/>
</dbReference>
<dbReference type="PANTHER" id="PTHR42966">
    <property type="entry name" value="N-ACETYLNEURAMINATE SYNTHASE"/>
    <property type="match status" value="1"/>
</dbReference>
<dbReference type="STRING" id="45072.Lqua_1987"/>
<dbReference type="PANTHER" id="PTHR42966:SF1">
    <property type="entry name" value="SIALIC ACID SYNTHASE"/>
    <property type="match status" value="1"/>
</dbReference>